<organism evidence="1 2">
    <name type="scientific">Canavalia gladiata</name>
    <name type="common">Sword bean</name>
    <name type="synonym">Dolichos gladiatus</name>
    <dbReference type="NCBI Taxonomy" id="3824"/>
    <lineage>
        <taxon>Eukaryota</taxon>
        <taxon>Viridiplantae</taxon>
        <taxon>Streptophyta</taxon>
        <taxon>Embryophyta</taxon>
        <taxon>Tracheophyta</taxon>
        <taxon>Spermatophyta</taxon>
        <taxon>Magnoliopsida</taxon>
        <taxon>eudicotyledons</taxon>
        <taxon>Gunneridae</taxon>
        <taxon>Pentapetalae</taxon>
        <taxon>rosids</taxon>
        <taxon>fabids</taxon>
        <taxon>Fabales</taxon>
        <taxon>Fabaceae</taxon>
        <taxon>Papilionoideae</taxon>
        <taxon>50 kb inversion clade</taxon>
        <taxon>NPAAA clade</taxon>
        <taxon>indigoferoid/millettioid clade</taxon>
        <taxon>Phaseoleae</taxon>
        <taxon>Canavalia</taxon>
    </lineage>
</organism>
<dbReference type="Proteomes" id="UP001367508">
    <property type="component" value="Unassembled WGS sequence"/>
</dbReference>
<dbReference type="GO" id="GO:0009637">
    <property type="term" value="P:response to blue light"/>
    <property type="evidence" value="ECO:0007669"/>
    <property type="project" value="TreeGrafter"/>
</dbReference>
<accession>A0AAN9LM59</accession>
<dbReference type="GO" id="GO:0005634">
    <property type="term" value="C:nucleus"/>
    <property type="evidence" value="ECO:0007669"/>
    <property type="project" value="TreeGrafter"/>
</dbReference>
<gene>
    <name evidence="1" type="ORF">VNO77_19161</name>
</gene>
<dbReference type="GO" id="GO:0019005">
    <property type="term" value="C:SCF ubiquitin ligase complex"/>
    <property type="evidence" value="ECO:0007669"/>
    <property type="project" value="TreeGrafter"/>
</dbReference>
<dbReference type="EMBL" id="JAYMYQ010000004">
    <property type="protein sequence ID" value="KAK7338547.1"/>
    <property type="molecule type" value="Genomic_DNA"/>
</dbReference>
<dbReference type="PANTHER" id="PTHR46175:SF5">
    <property type="entry name" value="ADAGIO PROTEIN 1"/>
    <property type="match status" value="1"/>
</dbReference>
<evidence type="ECO:0000313" key="1">
    <source>
        <dbReference type="EMBL" id="KAK7338547.1"/>
    </source>
</evidence>
<keyword evidence="2" id="KW-1185">Reference proteome</keyword>
<proteinExistence type="predicted"/>
<name>A0AAN9LM59_CANGL</name>
<dbReference type="PANTHER" id="PTHR46175">
    <property type="entry name" value="BACTERIOOPSIN TRANSCRIPTIONAL ACTIVATOR"/>
    <property type="match status" value="1"/>
</dbReference>
<sequence length="177" mass="19871">MPKLEAQHSGRFFAYILLSRNKKGDLWRIACQNAWGNETTHVLETVSSARRLGWGRLARELTILEAAAWRRLTVGGIVHPSRCSFSACAVGYGRQGLKCPNHPMQNLSITSKIEVTVGPTWYPFAISLKANKQAFIKGMGNSHDGPVHHARYQQSMQKLMGYKSQSWKAQVAERIAY</sequence>
<dbReference type="GO" id="GO:0005829">
    <property type="term" value="C:cytosol"/>
    <property type="evidence" value="ECO:0007669"/>
    <property type="project" value="TreeGrafter"/>
</dbReference>
<protein>
    <submittedName>
        <fullName evidence="1">Uncharacterized protein</fullName>
    </submittedName>
</protein>
<evidence type="ECO:0000313" key="2">
    <source>
        <dbReference type="Proteomes" id="UP001367508"/>
    </source>
</evidence>
<dbReference type="GO" id="GO:0007623">
    <property type="term" value="P:circadian rhythm"/>
    <property type="evidence" value="ECO:0007669"/>
    <property type="project" value="TreeGrafter"/>
</dbReference>
<comment type="caution">
    <text evidence="1">The sequence shown here is derived from an EMBL/GenBank/DDBJ whole genome shotgun (WGS) entry which is preliminary data.</text>
</comment>
<reference evidence="1 2" key="1">
    <citation type="submission" date="2024-01" db="EMBL/GenBank/DDBJ databases">
        <title>The genomes of 5 underutilized Papilionoideae crops provide insights into root nodulation and disease resistanc.</title>
        <authorList>
            <person name="Jiang F."/>
        </authorList>
    </citation>
    <scope>NUCLEOTIDE SEQUENCE [LARGE SCALE GENOMIC DNA]</scope>
    <source>
        <strain evidence="1">LVBAO_FW01</strain>
        <tissue evidence="1">Leaves</tissue>
    </source>
</reference>
<dbReference type="AlphaFoldDB" id="A0AAN9LM59"/>